<proteinExistence type="predicted"/>
<comment type="caution">
    <text evidence="2">The sequence shown here is derived from an EMBL/GenBank/DDBJ whole genome shotgun (WGS) entry which is preliminary data.</text>
</comment>
<dbReference type="STRING" id="42251.A0A2T6ZS47"/>
<feature type="compositionally biased region" description="Acidic residues" evidence="1">
    <location>
        <begin position="139"/>
        <end position="148"/>
    </location>
</feature>
<gene>
    <name evidence="2" type="ORF">B9Z19DRAFT_1127024</name>
</gene>
<evidence type="ECO:0000256" key="1">
    <source>
        <dbReference type="SAM" id="MobiDB-lite"/>
    </source>
</evidence>
<name>A0A2T6ZS47_TUBBO</name>
<accession>A0A2T6ZS47</accession>
<feature type="region of interest" description="Disordered" evidence="1">
    <location>
        <begin position="136"/>
        <end position="165"/>
    </location>
</feature>
<reference evidence="2 3" key="1">
    <citation type="submission" date="2017-04" db="EMBL/GenBank/DDBJ databases">
        <title>Draft genome sequence of Tuber borchii Vittad., a whitish edible truffle.</title>
        <authorList>
            <consortium name="DOE Joint Genome Institute"/>
            <person name="Murat C."/>
            <person name="Kuo A."/>
            <person name="Barry K.W."/>
            <person name="Clum A."/>
            <person name="Dockter R.B."/>
            <person name="Fauchery L."/>
            <person name="Iotti M."/>
            <person name="Kohler A."/>
            <person name="Labutti K."/>
            <person name="Lindquist E.A."/>
            <person name="Lipzen A."/>
            <person name="Ohm R.A."/>
            <person name="Wang M."/>
            <person name="Grigoriev I.V."/>
            <person name="Zambonelli A."/>
            <person name="Martin F.M."/>
        </authorList>
    </citation>
    <scope>NUCLEOTIDE SEQUENCE [LARGE SCALE GENOMIC DNA]</scope>
    <source>
        <strain evidence="2 3">Tbo3840</strain>
    </source>
</reference>
<dbReference type="EMBL" id="NESQ01000124">
    <property type="protein sequence ID" value="PUU78305.1"/>
    <property type="molecule type" value="Genomic_DNA"/>
</dbReference>
<sequence length="201" mass="23873">MDIIRSHIHQFVSIHNTLKIRRQRLRTHYLPTGQPLMPYHYPHNVRNDQEPVDIRFLAELESEVKDFDHDEYLPAVTISIYAQLLSAGGFPIEFIYSDVRHKAAYLFWREKATDYLNQGGEISLFKRYRDIDSRMRVDDTDEENQSEEDQNRMANMRGEEMEEELGQLRVKRDLPQICESAGEEEYEEEYDGTNHSYVLDL</sequence>
<evidence type="ECO:0000313" key="2">
    <source>
        <dbReference type="EMBL" id="PUU78305.1"/>
    </source>
</evidence>
<evidence type="ECO:0000313" key="3">
    <source>
        <dbReference type="Proteomes" id="UP000244722"/>
    </source>
</evidence>
<organism evidence="2 3">
    <name type="scientific">Tuber borchii</name>
    <name type="common">White truffle</name>
    <dbReference type="NCBI Taxonomy" id="42251"/>
    <lineage>
        <taxon>Eukaryota</taxon>
        <taxon>Fungi</taxon>
        <taxon>Dikarya</taxon>
        <taxon>Ascomycota</taxon>
        <taxon>Pezizomycotina</taxon>
        <taxon>Pezizomycetes</taxon>
        <taxon>Pezizales</taxon>
        <taxon>Tuberaceae</taxon>
        <taxon>Tuber</taxon>
    </lineage>
</organism>
<dbReference type="OrthoDB" id="5392716at2759"/>
<dbReference type="Proteomes" id="UP000244722">
    <property type="component" value="Unassembled WGS sequence"/>
</dbReference>
<protein>
    <submittedName>
        <fullName evidence="2">Uncharacterized protein</fullName>
    </submittedName>
</protein>
<keyword evidence="3" id="KW-1185">Reference proteome</keyword>
<dbReference type="AlphaFoldDB" id="A0A2T6ZS47"/>